<feature type="domain" description="Ubiquitin-like" evidence="1">
    <location>
        <begin position="1"/>
        <end position="74"/>
    </location>
</feature>
<gene>
    <name evidence="2" type="ORF">AK812_SmicGene7857</name>
</gene>
<dbReference type="OrthoDB" id="414798at2759"/>
<dbReference type="SUPFAM" id="SSF54236">
    <property type="entry name" value="Ubiquitin-like"/>
    <property type="match status" value="1"/>
</dbReference>
<evidence type="ECO:0000259" key="1">
    <source>
        <dbReference type="PROSITE" id="PS50053"/>
    </source>
</evidence>
<dbReference type="SUPFAM" id="SSF50985">
    <property type="entry name" value="RCC1/BLIP-II"/>
    <property type="match status" value="1"/>
</dbReference>
<dbReference type="InterPro" id="IPR029071">
    <property type="entry name" value="Ubiquitin-like_domsf"/>
</dbReference>
<protein>
    <recommendedName>
        <fullName evidence="1">Ubiquitin-like domain-containing protein</fullName>
    </recommendedName>
</protein>
<evidence type="ECO:0000313" key="2">
    <source>
        <dbReference type="EMBL" id="OLQ08632.1"/>
    </source>
</evidence>
<accession>A0A1Q9EMH6</accession>
<keyword evidence="3" id="KW-1185">Reference proteome</keyword>
<dbReference type="Proteomes" id="UP000186817">
    <property type="component" value="Unassembled WGS sequence"/>
</dbReference>
<dbReference type="EMBL" id="LSRX01000113">
    <property type="protein sequence ID" value="OLQ08632.1"/>
    <property type="molecule type" value="Genomic_DNA"/>
</dbReference>
<sequence>MRIIIALLSGRSITIDASEDWTVDSLRQQAQKELGVGIAKLFGSDTGEALEGSLSVGDAELSDGSVLAAGVRRPQIASSRRAFAMLCTDGTVVAWGDPCSGGDCSGVSEKLQDVQHIYASWYSFAALLGNGDVVTWGDEDHGGDCSAAGTLKKIEASGRAFAAIRTDGSVTTWGDPAFGGDSDLVKEQLHGVCDVKGSWRAFAALREDGSVVAWGHPQFGADCSEVKEQLHSVVRLDASGSAFAATRNDRSVVTWGDPEFGGDSRAVSQDLIGVKQICEGSKTQGSLVD</sequence>
<dbReference type="PANTHER" id="PTHR45982">
    <property type="entry name" value="REGULATOR OF CHROMOSOME CONDENSATION"/>
    <property type="match status" value="1"/>
</dbReference>
<dbReference type="InterPro" id="IPR051553">
    <property type="entry name" value="Ran_GTPase-activating"/>
</dbReference>
<organism evidence="2 3">
    <name type="scientific">Symbiodinium microadriaticum</name>
    <name type="common">Dinoflagellate</name>
    <name type="synonym">Zooxanthella microadriatica</name>
    <dbReference type="NCBI Taxonomy" id="2951"/>
    <lineage>
        <taxon>Eukaryota</taxon>
        <taxon>Sar</taxon>
        <taxon>Alveolata</taxon>
        <taxon>Dinophyceae</taxon>
        <taxon>Suessiales</taxon>
        <taxon>Symbiodiniaceae</taxon>
        <taxon>Symbiodinium</taxon>
    </lineage>
</organism>
<dbReference type="InterPro" id="IPR000626">
    <property type="entry name" value="Ubiquitin-like_dom"/>
</dbReference>
<evidence type="ECO:0000313" key="3">
    <source>
        <dbReference type="Proteomes" id="UP000186817"/>
    </source>
</evidence>
<dbReference type="PANTHER" id="PTHR45982:SF1">
    <property type="entry name" value="REGULATOR OF CHROMOSOME CONDENSATION"/>
    <property type="match status" value="1"/>
</dbReference>
<name>A0A1Q9EMH6_SYMMI</name>
<dbReference type="Gene3D" id="2.130.10.30">
    <property type="entry name" value="Regulator of chromosome condensation 1/beta-lactamase-inhibitor protein II"/>
    <property type="match status" value="1"/>
</dbReference>
<dbReference type="AlphaFoldDB" id="A0A1Q9EMH6"/>
<dbReference type="PROSITE" id="PS50053">
    <property type="entry name" value="UBIQUITIN_2"/>
    <property type="match status" value="1"/>
</dbReference>
<dbReference type="InterPro" id="IPR009091">
    <property type="entry name" value="RCC1/BLIP-II"/>
</dbReference>
<reference evidence="2 3" key="1">
    <citation type="submission" date="2016-02" db="EMBL/GenBank/DDBJ databases">
        <title>Genome analysis of coral dinoflagellate symbionts highlights evolutionary adaptations to a symbiotic lifestyle.</title>
        <authorList>
            <person name="Aranda M."/>
            <person name="Li Y."/>
            <person name="Liew Y.J."/>
            <person name="Baumgarten S."/>
            <person name="Simakov O."/>
            <person name="Wilson M."/>
            <person name="Piel J."/>
            <person name="Ashoor H."/>
            <person name="Bougouffa S."/>
            <person name="Bajic V.B."/>
            <person name="Ryu T."/>
            <person name="Ravasi T."/>
            <person name="Bayer T."/>
            <person name="Micklem G."/>
            <person name="Kim H."/>
            <person name="Bhak J."/>
            <person name="Lajeunesse T.C."/>
            <person name="Voolstra C.R."/>
        </authorList>
    </citation>
    <scope>NUCLEOTIDE SEQUENCE [LARGE SCALE GENOMIC DNA]</scope>
    <source>
        <strain evidence="2 3">CCMP2467</strain>
    </source>
</reference>
<proteinExistence type="predicted"/>
<comment type="caution">
    <text evidence="2">The sequence shown here is derived from an EMBL/GenBank/DDBJ whole genome shotgun (WGS) entry which is preliminary data.</text>
</comment>